<name>A0ABU4SPV7_9GAMM</name>
<dbReference type="Proteomes" id="UP001271640">
    <property type="component" value="Unassembled WGS sequence"/>
</dbReference>
<gene>
    <name evidence="1" type="ORF">FE394_16085</name>
</gene>
<dbReference type="Gene3D" id="2.180.10.10">
    <property type="entry name" value="RHS repeat-associated core"/>
    <property type="match status" value="1"/>
</dbReference>
<keyword evidence="2" id="KW-1185">Reference proteome</keyword>
<dbReference type="EMBL" id="VCDP01000069">
    <property type="protein sequence ID" value="MDX8000670.1"/>
    <property type="molecule type" value="Genomic_DNA"/>
</dbReference>
<evidence type="ECO:0000313" key="1">
    <source>
        <dbReference type="EMBL" id="MDX8000670.1"/>
    </source>
</evidence>
<protein>
    <submittedName>
        <fullName evidence="1">RHS repeat protein</fullName>
    </submittedName>
</protein>
<accession>A0ABU4SPV7</accession>
<proteinExistence type="predicted"/>
<reference evidence="2" key="1">
    <citation type="journal article" date="2024" name="Toxins">
        <title>Genome Sequence Analysis of Native Xenorhabdus Strains Isolated from Entomopathogenic Nematodes in Argentina.</title>
        <authorList>
            <person name="Palma L."/>
            <person name="Frizzo L."/>
            <person name="Kaiser S."/>
            <person name="Berry C."/>
            <person name="Caballero P."/>
            <person name="Bode H.B."/>
            <person name="Del Valle E.E."/>
        </authorList>
    </citation>
    <scope>NUCLEOTIDE SEQUENCE [LARGE SCALE GENOMIC DNA]</scope>
    <source>
        <strain evidence="2">Reich</strain>
    </source>
</reference>
<feature type="non-terminal residue" evidence="1">
    <location>
        <position position="145"/>
    </location>
</feature>
<evidence type="ECO:0000313" key="2">
    <source>
        <dbReference type="Proteomes" id="UP001271640"/>
    </source>
</evidence>
<comment type="caution">
    <text evidence="1">The sequence shown here is derived from an EMBL/GenBank/DDBJ whole genome shotgun (WGS) entry which is preliminary data.</text>
</comment>
<sequence length="145" mass="15950">MTHNTLYFRTPTVTVLDNRGLTAREIQYHRHPTTPAVTDERITRHQYDARGVLAQSADPRLHDAELANFTYLTNLAGAVLRTKSADAGVTVALNDAAGRPFLVVNNIGTDENGAEDRSQAVTRTFQYEDNTLPGRLLGITEQVTG</sequence>
<organism evidence="1 2">
    <name type="scientific">Xenorhabdus littoralis</name>
    <dbReference type="NCBI Taxonomy" id="2582835"/>
    <lineage>
        <taxon>Bacteria</taxon>
        <taxon>Pseudomonadati</taxon>
        <taxon>Pseudomonadota</taxon>
        <taxon>Gammaproteobacteria</taxon>
        <taxon>Enterobacterales</taxon>
        <taxon>Morganellaceae</taxon>
        <taxon>Xenorhabdus</taxon>
    </lineage>
</organism>